<feature type="repeat" description="PPR" evidence="2">
    <location>
        <begin position="859"/>
        <end position="893"/>
    </location>
</feature>
<organism evidence="4 5">
    <name type="scientific">Nyssa sinensis</name>
    <dbReference type="NCBI Taxonomy" id="561372"/>
    <lineage>
        <taxon>Eukaryota</taxon>
        <taxon>Viridiplantae</taxon>
        <taxon>Streptophyta</taxon>
        <taxon>Embryophyta</taxon>
        <taxon>Tracheophyta</taxon>
        <taxon>Spermatophyta</taxon>
        <taxon>Magnoliopsida</taxon>
        <taxon>eudicotyledons</taxon>
        <taxon>Gunneridae</taxon>
        <taxon>Pentapetalae</taxon>
        <taxon>asterids</taxon>
        <taxon>Cornales</taxon>
        <taxon>Nyssaceae</taxon>
        <taxon>Nyssa</taxon>
    </lineage>
</organism>
<evidence type="ECO:0000256" key="1">
    <source>
        <dbReference type="ARBA" id="ARBA00022737"/>
    </source>
</evidence>
<name>A0A5J5ALU3_9ASTE</name>
<dbReference type="InterPro" id="IPR011990">
    <property type="entry name" value="TPR-like_helical_dom_sf"/>
</dbReference>
<dbReference type="Pfam" id="PF01535">
    <property type="entry name" value="PPR"/>
    <property type="match status" value="3"/>
</dbReference>
<keyword evidence="5" id="KW-1185">Reference proteome</keyword>
<sequence>MVFNPPWRLLSVSGCSRNLLPTLYSSFVTLSSPSNLPSLANKQSSENHSVHNSTRPHGTDFIRLLNLCRNVEDLKPLKSLLITHGLIGLEPLVGEFVRLCFHLGAPELALSTFERLVKPSVLLQNLIIRCLCNDELFEHVLCIYQNCRILGFPSDNYTFPFVIKACSALGAFQIGKAIHCVVLRTGFGDNLIVQTAFVDLYAKIGRTGTARLLLDRISQPDLVPWNALISGYSLNGLNQDAFEVLLEICEKGLKPNVSTLASIIPICTRSGNLDIGKSLHSFALKSGFLMDESLAPALISLYAGCGDLSVARTTFDCLQKKNVTVWNAMISAYTQNQKSSDAFKLFRRLLQDDEQPNAVTFVSIIPSCENFGGSWCGESLHACVIKEGLENQLSVVTALLSMYAKLGDLDSARFLFDQMAQRNLLSWNSMISGYVHNGLWDASLDAFREMQFEGINPDAVSVTCILSACAELGAILLGKSAHGYSLKRGFDMNLTVSNALLAFYSNCHQLSFSFKIFRRMVTRNSVSWNTLISGSARNGEANNAVALLHQMQQEGMNLDLVTLISVLPCYSETESLVQGMAIHGYAIKMGYASDVSLSNALISMYFNCGELDVGKLLFEVMPNRSVVSWNALITGYRYHNVHEEVMVLFGQMIKEDQKPNYVTLLNILPMCYTQLQGKSIHAYASRTGNVLEAPLLTSLILMYARFENINSCLLLFDMGKKRNISLWNAIMSVHVQRKNAKKAVGFFYELLQMQMEPDYVTVLNLISACSQLNNLNLTNAIMAYVIHNGFDKDVVISNALIDLYARCGNISIARKIFDEILEKDAISWSVMINAHGLHGDGEAALALLSQMQLLGMKPDDITYLSILSACSHAGLVVQGQMIFNSMVAGGILPRMEHYACMVDLLGRTGHVKEANCIVKNMPHGPSESLLESLLGACIVHGNVEIGEEIGKLLLEMDPKNSGSYVMLYNLYATAGRWTDANKVRSNMEDSPWMELSSLVNFSRIAALEIGHCDGSPQVGLSPDPTMHFLKSWTESWSLSFCNNNGYVINKVDFDPDPLQFLISNLNSIVTIKLDSTNYLTWKAQISAALDVYDLLGYVDGSIPMPSEQIEVTVGDAAQRVATPRFTEWKRADRHLQSAINATIHPSLLPHVVNLKHAFEVWNVLEKRMNSTSRSHIMQLRNDLQRVKKDSAKPMKDYLDKVKQITDKLVATSNTIFDEEIVLVILKGLPREYMSFKTTIKAREASITVEELSNLLLSEEINISMEELELNSQVEVTTAFSAQKGQFSGTQGNYQHNKGSFRGNVRNGRGFNRGRGNFNFNRSNNGRGQWSYNSNFGSQEVRCQICNKPRHTAKDCWYRTDLGFQPQPTQALIASSENPPDAQWFFDSGATHHVTSNVENLQQPEH</sequence>
<proteinExistence type="predicted"/>
<feature type="repeat" description="PPR" evidence="2">
    <location>
        <begin position="524"/>
        <end position="558"/>
    </location>
</feature>
<gene>
    <name evidence="4" type="ORF">F0562_006583</name>
</gene>
<dbReference type="NCBIfam" id="TIGR00756">
    <property type="entry name" value="PPR"/>
    <property type="match status" value="5"/>
</dbReference>
<reference evidence="4 5" key="1">
    <citation type="submission" date="2019-09" db="EMBL/GenBank/DDBJ databases">
        <title>A chromosome-level genome assembly of the Chinese tupelo Nyssa sinensis.</title>
        <authorList>
            <person name="Yang X."/>
            <person name="Kang M."/>
            <person name="Yang Y."/>
            <person name="Xiong H."/>
            <person name="Wang M."/>
            <person name="Zhang Z."/>
            <person name="Wang Z."/>
            <person name="Wu H."/>
            <person name="Ma T."/>
            <person name="Liu J."/>
            <person name="Xi Z."/>
        </authorList>
    </citation>
    <scope>NUCLEOTIDE SEQUENCE [LARGE SCALE GENOMIC DNA]</scope>
    <source>
        <strain evidence="4">J267</strain>
        <tissue evidence="4">Leaf</tissue>
    </source>
</reference>
<dbReference type="Gene3D" id="1.25.40.10">
    <property type="entry name" value="Tetratricopeptide repeat domain"/>
    <property type="match status" value="8"/>
</dbReference>
<evidence type="ECO:0000313" key="4">
    <source>
        <dbReference type="EMBL" id="KAA8531700.1"/>
    </source>
</evidence>
<dbReference type="GO" id="GO:0009451">
    <property type="term" value="P:RNA modification"/>
    <property type="evidence" value="ECO:0007669"/>
    <property type="project" value="InterPro"/>
</dbReference>
<dbReference type="InterPro" id="IPR046848">
    <property type="entry name" value="E_motif"/>
</dbReference>
<dbReference type="EMBL" id="CM018043">
    <property type="protein sequence ID" value="KAA8531700.1"/>
    <property type="molecule type" value="Genomic_DNA"/>
</dbReference>
<dbReference type="GO" id="GO:0003723">
    <property type="term" value="F:RNA binding"/>
    <property type="evidence" value="ECO:0007669"/>
    <property type="project" value="InterPro"/>
</dbReference>
<feature type="region of interest" description="Disordered" evidence="3">
    <location>
        <begin position="1286"/>
        <end position="1306"/>
    </location>
</feature>
<dbReference type="OrthoDB" id="1902039at2759"/>
<evidence type="ECO:0000256" key="2">
    <source>
        <dbReference type="PROSITE-ProRule" id="PRU00708"/>
    </source>
</evidence>
<accession>A0A5J5ALU3</accession>
<feature type="repeat" description="PPR" evidence="2">
    <location>
        <begin position="625"/>
        <end position="659"/>
    </location>
</feature>
<dbReference type="PANTHER" id="PTHR47926:SF544">
    <property type="entry name" value="PENTACOTRIPEPTIDE-REPEAT REGION OF PRORP DOMAIN-CONTAINING PROTEIN"/>
    <property type="match status" value="1"/>
</dbReference>
<feature type="compositionally biased region" description="Polar residues" evidence="3">
    <location>
        <begin position="1286"/>
        <end position="1297"/>
    </location>
</feature>
<feature type="repeat" description="PPR" evidence="2">
    <location>
        <begin position="793"/>
        <end position="823"/>
    </location>
</feature>
<dbReference type="FunFam" id="1.25.40.10:FF:001093">
    <property type="entry name" value="Pentatricopeptide repeat-containing protein At2g34400"/>
    <property type="match status" value="1"/>
</dbReference>
<dbReference type="InterPro" id="IPR002885">
    <property type="entry name" value="PPR_rpt"/>
</dbReference>
<dbReference type="Proteomes" id="UP000325577">
    <property type="component" value="Linkage Group LG2"/>
</dbReference>
<feature type="repeat" description="PPR" evidence="2">
    <location>
        <begin position="221"/>
        <end position="255"/>
    </location>
</feature>
<dbReference type="PROSITE" id="PS51375">
    <property type="entry name" value="PPR"/>
    <property type="match status" value="8"/>
</dbReference>
<protein>
    <submittedName>
        <fullName evidence="4">Uncharacterized protein</fullName>
    </submittedName>
</protein>
<evidence type="ECO:0000313" key="5">
    <source>
        <dbReference type="Proteomes" id="UP000325577"/>
    </source>
</evidence>
<evidence type="ECO:0000256" key="3">
    <source>
        <dbReference type="SAM" id="MobiDB-lite"/>
    </source>
</evidence>
<dbReference type="Pfam" id="PF13041">
    <property type="entry name" value="PPR_2"/>
    <property type="match status" value="4"/>
</dbReference>
<dbReference type="SUPFAM" id="SSF48452">
    <property type="entry name" value="TPR-like"/>
    <property type="match status" value="1"/>
</dbReference>
<keyword evidence="1" id="KW-0677">Repeat</keyword>
<dbReference type="Pfam" id="PF14223">
    <property type="entry name" value="Retrotran_gag_2"/>
    <property type="match status" value="1"/>
</dbReference>
<dbReference type="Pfam" id="PF20431">
    <property type="entry name" value="E_motif"/>
    <property type="match status" value="1"/>
</dbReference>
<feature type="repeat" description="PPR" evidence="2">
    <location>
        <begin position="322"/>
        <end position="356"/>
    </location>
</feature>
<feature type="repeat" description="PPR" evidence="2">
    <location>
        <begin position="423"/>
        <end position="457"/>
    </location>
</feature>
<dbReference type="PANTHER" id="PTHR47926">
    <property type="entry name" value="PENTATRICOPEPTIDE REPEAT-CONTAINING PROTEIN"/>
    <property type="match status" value="1"/>
</dbReference>
<dbReference type="Pfam" id="PF13812">
    <property type="entry name" value="PPR_3"/>
    <property type="match status" value="1"/>
</dbReference>
<feature type="repeat" description="PPR" evidence="2">
    <location>
        <begin position="824"/>
        <end position="858"/>
    </location>
</feature>
<dbReference type="FunFam" id="1.25.40.10:FF:000073">
    <property type="entry name" value="Pentatricopeptide repeat-containing protein chloroplastic"/>
    <property type="match status" value="2"/>
</dbReference>
<dbReference type="InterPro" id="IPR046960">
    <property type="entry name" value="PPR_At4g14850-like_plant"/>
</dbReference>